<gene>
    <name evidence="2" type="ORF">WJX75_003329</name>
</gene>
<dbReference type="InterPro" id="IPR006594">
    <property type="entry name" value="LisH"/>
</dbReference>
<feature type="compositionally biased region" description="Basic residues" evidence="1">
    <location>
        <begin position="178"/>
        <end position="191"/>
    </location>
</feature>
<feature type="region of interest" description="Disordered" evidence="1">
    <location>
        <begin position="157"/>
        <end position="202"/>
    </location>
</feature>
<evidence type="ECO:0000313" key="3">
    <source>
        <dbReference type="Proteomes" id="UP001491310"/>
    </source>
</evidence>
<feature type="region of interest" description="Disordered" evidence="1">
    <location>
        <begin position="756"/>
        <end position="788"/>
    </location>
</feature>
<feature type="region of interest" description="Disordered" evidence="1">
    <location>
        <begin position="112"/>
        <end position="142"/>
    </location>
</feature>
<feature type="compositionally biased region" description="Low complexity" evidence="1">
    <location>
        <begin position="125"/>
        <end position="142"/>
    </location>
</feature>
<accession>A0ABR2YT17</accession>
<dbReference type="EMBL" id="JALJOT010000005">
    <property type="protein sequence ID" value="KAK9914983.1"/>
    <property type="molecule type" value="Genomic_DNA"/>
</dbReference>
<feature type="compositionally biased region" description="Low complexity" evidence="1">
    <location>
        <begin position="377"/>
        <end position="390"/>
    </location>
</feature>
<evidence type="ECO:0000256" key="1">
    <source>
        <dbReference type="SAM" id="MobiDB-lite"/>
    </source>
</evidence>
<proteinExistence type="predicted"/>
<sequence length="810" mass="84038">MIDARRSVGASELAVVVLQYLADLKFTKTAKSFKREAKKLLEGVGQVPRGLKPLAEIVSEYVALKEANTLRLQLLAGNPALSDVFQVIETHAAACQPAPLLNPAAQCAEATPAALGERRKRRRSSATGAGQSQGGAEAAEAPQEGFYAEMVDPGVSDNKEAFDGAQPGFSAAGVSPRKTLRKRAPRKRKKAAAASEAATQLDPAGDGFGVSMMDLLNLPINERALETLLAGEWQGRFAEGLASCINGRLGPQQQQELEQLAAQDTTAGLPVYDEVEMNTWMESLTGDPGMAALLEPIVAPSQEVQDDNQLGEVHQDIPDDMRLDDDGHGPAEQLAAPATIPEPDQAPQHAQQEKACACQEPDQAPEAARELPPPAPVQATSSAPAAPAAPKARRRLSLEPTAFTSGGPSHVPAADQPASMQPQAGVSQPQPQEVRRETTGAVSAAPDAAAALPVRDELFAELPERLPAVQRLARDNPDSRKPRRLSADAMATPKLSAFLSNPMSTLDGFPGHILAAKTTAAAQPPAAAQLPLPSVQPAAAGRSQVVPVAAQITQADGKEQIDEAAAAQQLASEDQSLGFLSGAISTLDGFPGDNFRGPTGGPVTSRESARQPQRGAWKAAGGNPSADMSTAQKAQRDKSGSAEMGSAAPQLTSRDRSIGFFSDPISTLDGFPRDILRETTGGLSVFRAAAQAYAALAAPTFSNLSFLDAMPTLDGFSVGGSPASQRGASPEEASGSRAAHALSPIPLRLAADGRLSNGQGAFTRHSPAAASGPSTCGQQETGGKSSALSSVFGGGASAETLDAFMRSLKY</sequence>
<evidence type="ECO:0008006" key="4">
    <source>
        <dbReference type="Google" id="ProtNLM"/>
    </source>
</evidence>
<organism evidence="2 3">
    <name type="scientific">Coccomyxa subellipsoidea</name>
    <dbReference type="NCBI Taxonomy" id="248742"/>
    <lineage>
        <taxon>Eukaryota</taxon>
        <taxon>Viridiplantae</taxon>
        <taxon>Chlorophyta</taxon>
        <taxon>core chlorophytes</taxon>
        <taxon>Trebouxiophyceae</taxon>
        <taxon>Trebouxiophyceae incertae sedis</taxon>
        <taxon>Coccomyxaceae</taxon>
        <taxon>Coccomyxa</taxon>
    </lineage>
</organism>
<dbReference type="Proteomes" id="UP001491310">
    <property type="component" value="Unassembled WGS sequence"/>
</dbReference>
<dbReference type="PROSITE" id="PS50896">
    <property type="entry name" value="LISH"/>
    <property type="match status" value="1"/>
</dbReference>
<feature type="region of interest" description="Disordered" evidence="1">
    <location>
        <begin position="590"/>
        <end position="653"/>
    </location>
</feature>
<comment type="caution">
    <text evidence="2">The sequence shown here is derived from an EMBL/GenBank/DDBJ whole genome shotgun (WGS) entry which is preliminary data.</text>
</comment>
<name>A0ABR2YT17_9CHLO</name>
<feature type="region of interest" description="Disordered" evidence="1">
    <location>
        <begin position="465"/>
        <end position="489"/>
    </location>
</feature>
<feature type="region of interest" description="Disordered" evidence="1">
    <location>
        <begin position="718"/>
        <end position="739"/>
    </location>
</feature>
<feature type="region of interest" description="Disordered" evidence="1">
    <location>
        <begin position="341"/>
        <end position="448"/>
    </location>
</feature>
<feature type="compositionally biased region" description="Polar residues" evidence="1">
    <location>
        <begin position="418"/>
        <end position="431"/>
    </location>
</feature>
<reference evidence="2 3" key="1">
    <citation type="journal article" date="2024" name="Nat. Commun.">
        <title>Phylogenomics reveals the evolutionary origins of lichenization in chlorophyte algae.</title>
        <authorList>
            <person name="Puginier C."/>
            <person name="Libourel C."/>
            <person name="Otte J."/>
            <person name="Skaloud P."/>
            <person name="Haon M."/>
            <person name="Grisel S."/>
            <person name="Petersen M."/>
            <person name="Berrin J.G."/>
            <person name="Delaux P.M."/>
            <person name="Dal Grande F."/>
            <person name="Keller J."/>
        </authorList>
    </citation>
    <scope>NUCLEOTIDE SEQUENCE [LARGE SCALE GENOMIC DNA]</scope>
    <source>
        <strain evidence="2 3">SAG 216-7</strain>
    </source>
</reference>
<feature type="compositionally biased region" description="Polar residues" evidence="1">
    <location>
        <begin position="772"/>
        <end position="788"/>
    </location>
</feature>
<evidence type="ECO:0000313" key="2">
    <source>
        <dbReference type="EMBL" id="KAK9914983.1"/>
    </source>
</evidence>
<keyword evidence="3" id="KW-1185">Reference proteome</keyword>
<protein>
    <recommendedName>
        <fullName evidence="4">LisH domain-containing protein</fullName>
    </recommendedName>
</protein>